<keyword evidence="1" id="KW-0614">Plasmid</keyword>
<reference evidence="1" key="1">
    <citation type="submission" date="2018-12" db="EMBL/GenBank/DDBJ databases">
        <title>Three Rhizobium rhizogenes strains isolated from the same crown gall tumor carry diverse plasmids.</title>
        <authorList>
            <person name="Pulawska J."/>
            <person name="Kuzmanovic N."/>
        </authorList>
    </citation>
    <scope>NUCLEOTIDE SEQUENCE</scope>
    <source>
        <strain evidence="1">C6.5</strain>
        <plasmid evidence="1">pC6.5e</plasmid>
    </source>
</reference>
<geneLocation type="plasmid" evidence="1">
    <name>pC6.5e</name>
</geneLocation>
<evidence type="ECO:0000313" key="1">
    <source>
        <dbReference type="EMBL" id="QCL10659.1"/>
    </source>
</evidence>
<dbReference type="EMBL" id="MK318990">
    <property type="protein sequence ID" value="QCL10659.1"/>
    <property type="molecule type" value="Genomic_DNA"/>
</dbReference>
<dbReference type="RefSeq" id="WP_200985543.1">
    <property type="nucleotide sequence ID" value="NZ_MK318990.1"/>
</dbReference>
<organism evidence="1">
    <name type="scientific">Rhizobium rhizogenes</name>
    <name type="common">Agrobacterium rhizogenes</name>
    <dbReference type="NCBI Taxonomy" id="359"/>
    <lineage>
        <taxon>Bacteria</taxon>
        <taxon>Pseudomonadati</taxon>
        <taxon>Pseudomonadota</taxon>
        <taxon>Alphaproteobacteria</taxon>
        <taxon>Hyphomicrobiales</taxon>
        <taxon>Rhizobiaceae</taxon>
        <taxon>Rhizobium/Agrobacterium group</taxon>
        <taxon>Rhizobium</taxon>
    </lineage>
</organism>
<sequence>MNGLATDLSQLTLHRRPQLELIFDLHEYRRRLWKYGDGMIGQALPLMHSLDVAKSDDPDYTVSLGDIMITCGVELSLMALPLTNNRRLNLFVMLPIIMSEVTWTEASQVEEILQLMKQWSTGDETVDLHGALCKAQEIDTSLPQTKSIFQPEPEPDEDPFDAVFGIPEPLSRYETGLIIWALEYAIGITADDEEPDSYYRSPEYLVRMVDIDANPQRIDMHRFLAHIVTLSPPHALIGKGHSAKYLA</sequence>
<accession>A0A7S5DQR7</accession>
<gene>
    <name evidence="1" type="ORF">C6.5e_763</name>
</gene>
<name>A0A7S5DQR7_RHIRH</name>
<dbReference type="AlphaFoldDB" id="A0A7S5DQR7"/>
<protein>
    <submittedName>
        <fullName evidence="1">Uncharacterized protein</fullName>
    </submittedName>
</protein>
<proteinExistence type="predicted"/>